<dbReference type="EMBL" id="CP019454">
    <property type="protein sequence ID" value="AUW93050.1"/>
    <property type="molecule type" value="Genomic_DNA"/>
</dbReference>
<evidence type="ECO:0008006" key="4">
    <source>
        <dbReference type="Google" id="ProtNLM"/>
    </source>
</evidence>
<sequence length="732" mass="83265">MNFAILKLIIWSKAPNKTPRTLIFKPGAINYITGSSRSGKSAIIEIIDYCLGSGGCAIPKIGPIRRTSSWYGLLFNTVEGEKLFARKDPGDKTSTDDYFIREEVSVSIPDVPEKNANRDAAKAILERLAKIPQSNSDFNDTGNGYKTRASISDMTAFMFQPQRLVANNETMFFEADIEEHAKKLREIFPLVLGVVDAEALIKQHRLQEVRRLIERKQRQLEALRINVENFSGDVRGRYVAATQYDLVPPINVGNTSTHILLKRLKDMVASWKEDPIQRDQGGYLPNVERLSWLREREISLNSEVTTLRVKLTQVRELSMARAKAEMNILRKRDRLSSTSWLLERLSTEHTCPLCGNKTHAPSNELAKLIESTQKVEAQWRNIAFVPPMLDAEEVDLQKRMSSKESELRQVRLEREYVQQETKEMRATREQLAMFVGRTEEFINLHESLADEGIFMTEIDALKDEEAELLKAVDFELMAQKKETALFKFSRFAGHYSNILELETGDDLIQLDTSKLTIRVINDRGGVAWLREIGSGANWLGYHVTTLLALHELFVSQEIPYVPSVLVIDQPSQTQFPDDTEKDSENEELHEVNKVFKALSSGIKRTNGMLQVIVSEHAGQSIIDGIENGYLVERWRKGRKMIPWHWDHEMDAQLIGKDAQYAAEDLLKSHIEPAFQDAVEDQVYEVSVASAVFEVDGIFFTATANIFNQGTIDFAGHIDFDLNVRLLFPRTLT</sequence>
<dbReference type="Proteomes" id="UP000325292">
    <property type="component" value="Chromosome"/>
</dbReference>
<feature type="coiled-coil region" evidence="1">
    <location>
        <begin position="206"/>
        <end position="233"/>
    </location>
</feature>
<accession>A0ABN5GXF3</accession>
<keyword evidence="1" id="KW-0175">Coiled coil</keyword>
<keyword evidence="3" id="KW-1185">Reference proteome</keyword>
<evidence type="ECO:0000313" key="3">
    <source>
        <dbReference type="Proteomes" id="UP000325292"/>
    </source>
</evidence>
<dbReference type="InterPro" id="IPR027417">
    <property type="entry name" value="P-loop_NTPase"/>
</dbReference>
<proteinExistence type="predicted"/>
<reference evidence="2 3" key="1">
    <citation type="journal article" date="2019" name="Sci. Rep.">
        <title>Sulfobacillus thermotolerans: new insights into resistance and metabolic capacities of acidophilic chemolithotrophs.</title>
        <authorList>
            <person name="Panyushkina A.E."/>
            <person name="Babenko V.V."/>
            <person name="Nikitina A.S."/>
            <person name="Selezneva O.V."/>
            <person name="Tsaplina I.A."/>
            <person name="Letarova M.A."/>
            <person name="Kostryukova E.S."/>
            <person name="Letarov A.V."/>
        </authorList>
    </citation>
    <scope>NUCLEOTIDE SEQUENCE [LARGE SCALE GENOMIC DNA]</scope>
    <source>
        <strain evidence="2 3">Kr1</strain>
    </source>
</reference>
<protein>
    <recommendedName>
        <fullName evidence="4">DUF3732 domain-containing protein</fullName>
    </recommendedName>
</protein>
<dbReference type="Gene3D" id="3.40.50.300">
    <property type="entry name" value="P-loop containing nucleotide triphosphate hydrolases"/>
    <property type="match status" value="1"/>
</dbReference>
<evidence type="ECO:0000313" key="2">
    <source>
        <dbReference type="EMBL" id="AUW93050.1"/>
    </source>
</evidence>
<gene>
    <name evidence="2" type="ORF">BXT84_03035</name>
</gene>
<name>A0ABN5GXF3_9FIRM</name>
<dbReference type="InterPro" id="IPR022205">
    <property type="entry name" value="DUF3732"/>
</dbReference>
<organism evidence="2 3">
    <name type="scientific">Sulfobacillus thermotolerans</name>
    <dbReference type="NCBI Taxonomy" id="338644"/>
    <lineage>
        <taxon>Bacteria</taxon>
        <taxon>Bacillati</taxon>
        <taxon>Bacillota</taxon>
        <taxon>Clostridia</taxon>
        <taxon>Eubacteriales</taxon>
        <taxon>Clostridiales Family XVII. Incertae Sedis</taxon>
        <taxon>Sulfobacillus</taxon>
    </lineage>
</organism>
<evidence type="ECO:0000256" key="1">
    <source>
        <dbReference type="SAM" id="Coils"/>
    </source>
</evidence>
<dbReference type="Pfam" id="PF12532">
    <property type="entry name" value="DUF3732"/>
    <property type="match status" value="1"/>
</dbReference>